<evidence type="ECO:0000256" key="6">
    <source>
        <dbReference type="ARBA" id="ARBA00023136"/>
    </source>
</evidence>
<dbReference type="PANTHER" id="PTHR43386">
    <property type="entry name" value="OLIGOPEPTIDE TRANSPORT SYSTEM PERMEASE PROTEIN APPC"/>
    <property type="match status" value="1"/>
</dbReference>
<dbReference type="Pfam" id="PF00528">
    <property type="entry name" value="BPD_transp_1"/>
    <property type="match status" value="1"/>
</dbReference>
<feature type="transmembrane region" description="Helical" evidence="7">
    <location>
        <begin position="261"/>
        <end position="283"/>
    </location>
</feature>
<keyword evidence="10" id="KW-1185">Reference proteome</keyword>
<evidence type="ECO:0000259" key="8">
    <source>
        <dbReference type="PROSITE" id="PS50928"/>
    </source>
</evidence>
<dbReference type="Proteomes" id="UP000607796">
    <property type="component" value="Unassembled WGS sequence"/>
</dbReference>
<dbReference type="InterPro" id="IPR000515">
    <property type="entry name" value="MetI-like"/>
</dbReference>
<proteinExistence type="inferred from homology"/>
<keyword evidence="4 7" id="KW-0812">Transmembrane</keyword>
<keyword evidence="5 7" id="KW-1133">Transmembrane helix</keyword>
<comment type="caution">
    <text evidence="9">The sequence shown here is derived from an EMBL/GenBank/DDBJ whole genome shotgun (WGS) entry which is preliminary data.</text>
</comment>
<dbReference type="InterPro" id="IPR050366">
    <property type="entry name" value="BP-dependent_transpt_permease"/>
</dbReference>
<dbReference type="EMBL" id="JADFFK010000001">
    <property type="protein sequence ID" value="MBE9635275.1"/>
    <property type="molecule type" value="Genomic_DNA"/>
</dbReference>
<keyword evidence="3" id="KW-1003">Cell membrane</keyword>
<dbReference type="InterPro" id="IPR025966">
    <property type="entry name" value="OppC_N"/>
</dbReference>
<evidence type="ECO:0000256" key="1">
    <source>
        <dbReference type="ARBA" id="ARBA00004651"/>
    </source>
</evidence>
<evidence type="ECO:0000256" key="3">
    <source>
        <dbReference type="ARBA" id="ARBA00022475"/>
    </source>
</evidence>
<evidence type="ECO:0000256" key="2">
    <source>
        <dbReference type="ARBA" id="ARBA00022448"/>
    </source>
</evidence>
<reference evidence="9 10" key="1">
    <citation type="journal article" date="2021" name="Int. J. Syst. Evol. Microbiol.">
        <title>Salipiger mangrovisoli sp. nov., isolated from mangrove soil and the proposal for the reclassification of Paraphaeobacter pallidus as Salipiger pallidus comb. nov.</title>
        <authorList>
            <person name="Du J."/>
            <person name="Liu Y."/>
            <person name="Pei T."/>
            <person name="Deng M.R."/>
            <person name="Zhu H."/>
        </authorList>
    </citation>
    <scope>NUCLEOTIDE SEQUENCE [LARGE SCALE GENOMIC DNA]</scope>
    <source>
        <strain evidence="9 10">6D45A</strain>
    </source>
</reference>
<dbReference type="InterPro" id="IPR035906">
    <property type="entry name" value="MetI-like_sf"/>
</dbReference>
<evidence type="ECO:0000313" key="9">
    <source>
        <dbReference type="EMBL" id="MBE9635275.1"/>
    </source>
</evidence>
<dbReference type="CDD" id="cd06261">
    <property type="entry name" value="TM_PBP2"/>
    <property type="match status" value="1"/>
</dbReference>
<sequence>MALAETDAMQGGKTEKPQGYWAGVGARVVRDPVSMICLVVVLLLILSAIFAPYLGLPDPYKGSMIARLKPLGTEGHLLGTDEQGRDMLARLIYGGRLTLFIGLMPVVLAFFIGSALGIVAGYVGGMTNTIIMRVVDVFFAFPSVLLAIAISGALGAGIVNSLVSLTIVFIPPITRVAEAVTSGVRALDYIDAARATGASALTVIRVHVIGNVLSPIFVYATSLTSVCMILAAGLSFLGIGVRPPEPEWGLMLNTLRSAIYINPWLSALPGVMIFITSLCLNLLSDGLRSAMNVRD</sequence>
<name>A0ABR9WVH8_9RHOB</name>
<organism evidence="9 10">
    <name type="scientific">Salipiger mangrovisoli</name>
    <dbReference type="NCBI Taxonomy" id="2865933"/>
    <lineage>
        <taxon>Bacteria</taxon>
        <taxon>Pseudomonadati</taxon>
        <taxon>Pseudomonadota</taxon>
        <taxon>Alphaproteobacteria</taxon>
        <taxon>Rhodobacterales</taxon>
        <taxon>Roseobacteraceae</taxon>
        <taxon>Salipiger</taxon>
    </lineage>
</organism>
<dbReference type="Gene3D" id="1.10.3720.10">
    <property type="entry name" value="MetI-like"/>
    <property type="match status" value="1"/>
</dbReference>
<evidence type="ECO:0000256" key="5">
    <source>
        <dbReference type="ARBA" id="ARBA00022989"/>
    </source>
</evidence>
<evidence type="ECO:0000256" key="7">
    <source>
        <dbReference type="RuleBase" id="RU363032"/>
    </source>
</evidence>
<protein>
    <submittedName>
        <fullName evidence="9">ABC transporter permease</fullName>
    </submittedName>
</protein>
<dbReference type="Pfam" id="PF12911">
    <property type="entry name" value="OppC_N"/>
    <property type="match status" value="1"/>
</dbReference>
<feature type="transmembrane region" description="Helical" evidence="7">
    <location>
        <begin position="144"/>
        <end position="170"/>
    </location>
</feature>
<feature type="transmembrane region" description="Helical" evidence="7">
    <location>
        <begin position="216"/>
        <end position="241"/>
    </location>
</feature>
<feature type="domain" description="ABC transmembrane type-1" evidence="8">
    <location>
        <begin position="95"/>
        <end position="284"/>
    </location>
</feature>
<feature type="transmembrane region" description="Helical" evidence="7">
    <location>
        <begin position="33"/>
        <end position="56"/>
    </location>
</feature>
<gene>
    <name evidence="9" type="ORF">IQ782_00335</name>
</gene>
<feature type="transmembrane region" description="Helical" evidence="7">
    <location>
        <begin position="97"/>
        <end position="124"/>
    </location>
</feature>
<dbReference type="PANTHER" id="PTHR43386:SF25">
    <property type="entry name" value="PEPTIDE ABC TRANSPORTER PERMEASE PROTEIN"/>
    <property type="match status" value="1"/>
</dbReference>
<keyword evidence="2 7" id="KW-0813">Transport</keyword>
<comment type="subcellular location">
    <subcellularLocation>
        <location evidence="1 7">Cell membrane</location>
        <topology evidence="1 7">Multi-pass membrane protein</topology>
    </subcellularLocation>
</comment>
<dbReference type="PROSITE" id="PS50928">
    <property type="entry name" value="ABC_TM1"/>
    <property type="match status" value="1"/>
</dbReference>
<dbReference type="SUPFAM" id="SSF161098">
    <property type="entry name" value="MetI-like"/>
    <property type="match status" value="1"/>
</dbReference>
<comment type="similarity">
    <text evidence="7">Belongs to the binding-protein-dependent transport system permease family.</text>
</comment>
<evidence type="ECO:0000313" key="10">
    <source>
        <dbReference type="Proteomes" id="UP000607796"/>
    </source>
</evidence>
<dbReference type="RefSeq" id="WP_194132626.1">
    <property type="nucleotide sequence ID" value="NZ_JADFFK010000001.1"/>
</dbReference>
<evidence type="ECO:0000256" key="4">
    <source>
        <dbReference type="ARBA" id="ARBA00022692"/>
    </source>
</evidence>
<accession>A0ABR9WVH8</accession>
<keyword evidence="6 7" id="KW-0472">Membrane</keyword>